<keyword evidence="5" id="KW-1185">Reference proteome</keyword>
<keyword evidence="2" id="KW-1133">Transmembrane helix</keyword>
<dbReference type="OrthoDB" id="2526171at2759"/>
<evidence type="ECO:0000256" key="3">
    <source>
        <dbReference type="SAM" id="SignalP"/>
    </source>
</evidence>
<evidence type="ECO:0008006" key="6">
    <source>
        <dbReference type="Google" id="ProtNLM"/>
    </source>
</evidence>
<feature type="transmembrane region" description="Helical" evidence="2">
    <location>
        <begin position="211"/>
        <end position="236"/>
    </location>
</feature>
<keyword evidence="2" id="KW-0812">Transmembrane</keyword>
<reference evidence="4 5" key="1">
    <citation type="journal article" date="2015" name="Fungal Genet. Biol.">
        <title>Evolution of novel wood decay mechanisms in Agaricales revealed by the genome sequences of Fistulina hepatica and Cylindrobasidium torrendii.</title>
        <authorList>
            <person name="Floudas D."/>
            <person name="Held B.W."/>
            <person name="Riley R."/>
            <person name="Nagy L.G."/>
            <person name="Koehler G."/>
            <person name="Ransdell A.S."/>
            <person name="Younus H."/>
            <person name="Chow J."/>
            <person name="Chiniquy J."/>
            <person name="Lipzen A."/>
            <person name="Tritt A."/>
            <person name="Sun H."/>
            <person name="Haridas S."/>
            <person name="LaButti K."/>
            <person name="Ohm R.A."/>
            <person name="Kues U."/>
            <person name="Blanchette R.A."/>
            <person name="Grigoriev I.V."/>
            <person name="Minto R.E."/>
            <person name="Hibbett D.S."/>
        </authorList>
    </citation>
    <scope>NUCLEOTIDE SEQUENCE [LARGE SCALE GENOMIC DNA]</scope>
    <source>
        <strain evidence="4 5">FP15055 ss-10</strain>
    </source>
</reference>
<feature type="region of interest" description="Disordered" evidence="1">
    <location>
        <begin position="159"/>
        <end position="208"/>
    </location>
</feature>
<dbReference type="Proteomes" id="UP000054007">
    <property type="component" value="Unassembled WGS sequence"/>
</dbReference>
<gene>
    <name evidence="4" type="ORF">CYLTODRAFT_444700</name>
</gene>
<evidence type="ECO:0000313" key="4">
    <source>
        <dbReference type="EMBL" id="KIY66369.1"/>
    </source>
</evidence>
<feature type="signal peptide" evidence="3">
    <location>
        <begin position="1"/>
        <end position="23"/>
    </location>
</feature>
<keyword evidence="3" id="KW-0732">Signal</keyword>
<name>A0A0D7B868_9AGAR</name>
<keyword evidence="2" id="KW-0472">Membrane</keyword>
<evidence type="ECO:0000256" key="1">
    <source>
        <dbReference type="SAM" id="MobiDB-lite"/>
    </source>
</evidence>
<evidence type="ECO:0000313" key="5">
    <source>
        <dbReference type="Proteomes" id="UP000054007"/>
    </source>
</evidence>
<proteinExistence type="predicted"/>
<dbReference type="STRING" id="1314674.A0A0D7B868"/>
<feature type="chain" id="PRO_5002316808" description="Mid2 domain-containing protein" evidence="3">
    <location>
        <begin position="24"/>
        <end position="305"/>
    </location>
</feature>
<feature type="compositionally biased region" description="Low complexity" evidence="1">
    <location>
        <begin position="159"/>
        <end position="205"/>
    </location>
</feature>
<dbReference type="EMBL" id="KN880556">
    <property type="protein sequence ID" value="KIY66369.1"/>
    <property type="molecule type" value="Genomic_DNA"/>
</dbReference>
<dbReference type="AlphaFoldDB" id="A0A0D7B868"/>
<protein>
    <recommendedName>
        <fullName evidence="6">Mid2 domain-containing protein</fullName>
    </recommendedName>
</protein>
<evidence type="ECO:0000256" key="2">
    <source>
        <dbReference type="SAM" id="Phobius"/>
    </source>
</evidence>
<organism evidence="4 5">
    <name type="scientific">Cylindrobasidium torrendii FP15055 ss-10</name>
    <dbReference type="NCBI Taxonomy" id="1314674"/>
    <lineage>
        <taxon>Eukaryota</taxon>
        <taxon>Fungi</taxon>
        <taxon>Dikarya</taxon>
        <taxon>Basidiomycota</taxon>
        <taxon>Agaricomycotina</taxon>
        <taxon>Agaricomycetes</taxon>
        <taxon>Agaricomycetidae</taxon>
        <taxon>Agaricales</taxon>
        <taxon>Marasmiineae</taxon>
        <taxon>Physalacriaceae</taxon>
        <taxon>Cylindrobasidium</taxon>
    </lineage>
</organism>
<sequence length="305" mass="32642">MKVATIVTAVFALLLGQLFVVQGQESVQPECTDPDFAWTFNRFHQSPCEVATTLGKACDSDYNIVLTVRKNWLYGLNNTNAAECLCNTMYYNLFSACGRCVAASHFYSWSNWQNENSCESVTASFPQTHGPGTDIPYWASLPLKDGIWDRIAARAAVSGSSTEPSSSTSTTVSTESTSSTSADPSQPSVPGSTHPSSPHSSSESTHPSHRVGVIIGSACAGVVALLASIIVFIVLYRRRIKNRADQGPNLSDTTCEGGSAAYTSIYTNQAIVQSTPFILYNPDDFSNVPECGVGRGCYVGGYHSG</sequence>
<accession>A0A0D7B868</accession>